<dbReference type="EMBL" id="CP001734">
    <property type="protein sequence ID" value="ACV69727.1"/>
    <property type="molecule type" value="Genomic_DNA"/>
</dbReference>
<protein>
    <submittedName>
        <fullName evidence="2">Uncharacterized protein</fullName>
    </submittedName>
</protein>
<gene>
    <name evidence="2" type="ordered locus">Dret_2445</name>
</gene>
<dbReference type="RefSeq" id="WP_015752861.1">
    <property type="nucleotide sequence ID" value="NC_013223.1"/>
</dbReference>
<evidence type="ECO:0000313" key="3">
    <source>
        <dbReference type="Proteomes" id="UP000001052"/>
    </source>
</evidence>
<organism evidence="2 3">
    <name type="scientific">Desulfohalobium retbaense (strain ATCC 49708 / DSM 5692 / JCM 16813 / HR100)</name>
    <dbReference type="NCBI Taxonomy" id="485915"/>
    <lineage>
        <taxon>Bacteria</taxon>
        <taxon>Pseudomonadati</taxon>
        <taxon>Thermodesulfobacteriota</taxon>
        <taxon>Desulfovibrionia</taxon>
        <taxon>Desulfovibrionales</taxon>
        <taxon>Desulfohalobiaceae</taxon>
        <taxon>Desulfohalobium</taxon>
    </lineage>
</organism>
<proteinExistence type="predicted"/>
<dbReference type="Proteomes" id="UP000001052">
    <property type="component" value="Chromosome"/>
</dbReference>
<feature type="chain" id="PRO_5002993847" evidence="1">
    <location>
        <begin position="24"/>
        <end position="433"/>
    </location>
</feature>
<dbReference type="OrthoDB" id="5833205at2"/>
<name>C8X5N0_DESRD</name>
<dbReference type="KEGG" id="drt:Dret_2445"/>
<keyword evidence="1" id="KW-0732">Signal</keyword>
<keyword evidence="3" id="KW-1185">Reference proteome</keyword>
<reference evidence="3" key="1">
    <citation type="submission" date="2009-09" db="EMBL/GenBank/DDBJ databases">
        <title>The complete chromosome of Desulfohalobium retbaense DSM 5692.</title>
        <authorList>
            <consortium name="US DOE Joint Genome Institute (JGI-PGF)"/>
            <person name="Lucas S."/>
            <person name="Copeland A."/>
            <person name="Lapidus A."/>
            <person name="Glavina del Rio T."/>
            <person name="Dalin E."/>
            <person name="Tice H."/>
            <person name="Bruce D."/>
            <person name="Goodwin L."/>
            <person name="Pitluck S."/>
            <person name="Kyrpides N."/>
            <person name="Mavromatis K."/>
            <person name="Ivanova N."/>
            <person name="Mikhailova N."/>
            <person name="Munk A.C."/>
            <person name="Brettin T."/>
            <person name="Detter J.C."/>
            <person name="Han C."/>
            <person name="Tapia R."/>
            <person name="Larimer F."/>
            <person name="Land M."/>
            <person name="Hauser L."/>
            <person name="Markowitz V."/>
            <person name="Cheng J.-F."/>
            <person name="Hugenholtz P."/>
            <person name="Woyke T."/>
            <person name="Wu D."/>
            <person name="Spring S."/>
            <person name="Klenk H.-P."/>
            <person name="Eisen J.A."/>
        </authorList>
    </citation>
    <scope>NUCLEOTIDE SEQUENCE [LARGE SCALE GENOMIC DNA]</scope>
    <source>
        <strain evidence="3">DSM 5692</strain>
    </source>
</reference>
<evidence type="ECO:0000256" key="1">
    <source>
        <dbReference type="SAM" id="SignalP"/>
    </source>
</evidence>
<reference evidence="2 3" key="2">
    <citation type="journal article" date="2010" name="Stand. Genomic Sci.">
        <title>Complete genome sequence of Desulfohalobium retbaense type strain (HR(100)).</title>
        <authorList>
            <person name="Spring S."/>
            <person name="Nolan M."/>
            <person name="Lapidus A."/>
            <person name="Glavina Del Rio T."/>
            <person name="Copeland A."/>
            <person name="Tice H."/>
            <person name="Cheng J.F."/>
            <person name="Lucas S."/>
            <person name="Land M."/>
            <person name="Chen F."/>
            <person name="Bruce D."/>
            <person name="Goodwin L."/>
            <person name="Pitluck S."/>
            <person name="Ivanova N."/>
            <person name="Mavromatis K."/>
            <person name="Mikhailova N."/>
            <person name="Pati A."/>
            <person name="Chen A."/>
            <person name="Palaniappan K."/>
            <person name="Hauser L."/>
            <person name="Chang Y.J."/>
            <person name="Jeffries C.D."/>
            <person name="Munk C."/>
            <person name="Kiss H."/>
            <person name="Chain P."/>
            <person name="Han C."/>
            <person name="Brettin T."/>
            <person name="Detter J.C."/>
            <person name="Schuler E."/>
            <person name="Goker M."/>
            <person name="Rohde M."/>
            <person name="Bristow J."/>
            <person name="Eisen J.A."/>
            <person name="Markowitz V."/>
            <person name="Hugenholtz P."/>
            <person name="Kyrpides N.C."/>
            <person name="Klenk H.P."/>
        </authorList>
    </citation>
    <scope>NUCLEOTIDE SEQUENCE [LARGE SCALE GENOMIC DNA]</scope>
    <source>
        <strain evidence="2 3">DSM 5692</strain>
    </source>
</reference>
<feature type="signal peptide" evidence="1">
    <location>
        <begin position="1"/>
        <end position="23"/>
    </location>
</feature>
<dbReference type="AlphaFoldDB" id="C8X5N0"/>
<dbReference type="eggNOG" id="ENOG50317K8">
    <property type="taxonomic scope" value="Bacteria"/>
</dbReference>
<accession>C8X5N0</accession>
<dbReference type="STRING" id="485915.Dret_2445"/>
<dbReference type="HOGENOM" id="CLU_052348_1_0_7"/>
<evidence type="ECO:0000313" key="2">
    <source>
        <dbReference type="EMBL" id="ACV69727.1"/>
    </source>
</evidence>
<sequence>MKRFMSVVLGCAMLLCFGTSANAQGHPAIIAGLVADAELSGNLDLTLQLMAEANIGVYFAMVDADVAIDGDIDVDGVTRSLAKNDQFLMINSVNNYEVDNTATVSGEVLKGAAGNIGVNIAAGDFNAQSQVVAVAASEQERSMAEAKSFSVQKAMFNSACNEGVTNKALAKGDALMGVSGNIGLNIAAGNHNGQTNMFAATVAPSRVSVATAYVQQKNMHNTVGNMPLVEEYVENVPVNLGLNAGGTAGSTNQIGFYGGDTQGSFNGETSGMSYQASNFYPDVWARNPNFPIDEQHPNSPEHLGHVDFDAATQGAIDNPNREGVGGMAFDNEGTVEGDYEGTESGMFMGGIGSQQIQLTGTVTGDIPVVVTRYVGATNTATLSNRVLMNAEGNVGVNVAAGTNNLQANSLSVSYVPAANGNIPTPGNGGGGEQ</sequence>